<evidence type="ECO:0000313" key="9">
    <source>
        <dbReference type="EMBL" id="CAL5020957.1"/>
    </source>
</evidence>
<dbReference type="InterPro" id="IPR050777">
    <property type="entry name" value="SET2_Histone-Lys_MeTrsfase"/>
</dbReference>
<organism evidence="9 10">
    <name type="scientific">Urochloa decumbens</name>
    <dbReference type="NCBI Taxonomy" id="240449"/>
    <lineage>
        <taxon>Eukaryota</taxon>
        <taxon>Viridiplantae</taxon>
        <taxon>Streptophyta</taxon>
        <taxon>Embryophyta</taxon>
        <taxon>Tracheophyta</taxon>
        <taxon>Spermatophyta</taxon>
        <taxon>Magnoliopsida</taxon>
        <taxon>Liliopsida</taxon>
        <taxon>Poales</taxon>
        <taxon>Poaceae</taxon>
        <taxon>PACMAD clade</taxon>
        <taxon>Panicoideae</taxon>
        <taxon>Panicodae</taxon>
        <taxon>Paniceae</taxon>
        <taxon>Melinidinae</taxon>
        <taxon>Urochloa</taxon>
    </lineage>
</organism>
<protein>
    <recommendedName>
        <fullName evidence="8">SET domain-containing protein</fullName>
    </recommendedName>
</protein>
<evidence type="ECO:0000256" key="4">
    <source>
        <dbReference type="ARBA" id="ARBA00022603"/>
    </source>
</evidence>
<evidence type="ECO:0000256" key="5">
    <source>
        <dbReference type="ARBA" id="ARBA00022679"/>
    </source>
</evidence>
<dbReference type="EMBL" id="OZ075113">
    <property type="protein sequence ID" value="CAL5020957.1"/>
    <property type="molecule type" value="Genomic_DNA"/>
</dbReference>
<dbReference type="PROSITE" id="PS51578">
    <property type="entry name" value="SAM_MT43_SET2_2"/>
    <property type="match status" value="1"/>
</dbReference>
<keyword evidence="4" id="KW-0489">Methyltransferase</keyword>
<evidence type="ECO:0000259" key="8">
    <source>
        <dbReference type="PROSITE" id="PS50280"/>
    </source>
</evidence>
<keyword evidence="5" id="KW-0808">Transferase</keyword>
<evidence type="ECO:0000256" key="3">
    <source>
        <dbReference type="ARBA" id="ARBA00022454"/>
    </source>
</evidence>
<keyword evidence="3" id="KW-0158">Chromosome</keyword>
<feature type="domain" description="SET" evidence="8">
    <location>
        <begin position="121"/>
        <end position="238"/>
    </location>
</feature>
<dbReference type="Pfam" id="PF00856">
    <property type="entry name" value="SET"/>
    <property type="match status" value="1"/>
</dbReference>
<evidence type="ECO:0000256" key="6">
    <source>
        <dbReference type="ARBA" id="ARBA00022691"/>
    </source>
</evidence>
<name>A0ABC9CKG7_9POAL</name>
<comment type="subcellular location">
    <subcellularLocation>
        <location evidence="2">Chromosome</location>
    </subcellularLocation>
    <subcellularLocation>
        <location evidence="1">Nucleus</location>
    </subcellularLocation>
</comment>
<keyword evidence="10" id="KW-1185">Reference proteome</keyword>
<dbReference type="PROSITE" id="PS50280">
    <property type="entry name" value="SET"/>
    <property type="match status" value="1"/>
</dbReference>
<dbReference type="GO" id="GO:0032259">
    <property type="term" value="P:methylation"/>
    <property type="evidence" value="ECO:0007669"/>
    <property type="project" value="UniProtKB-KW"/>
</dbReference>
<evidence type="ECO:0000313" key="10">
    <source>
        <dbReference type="Proteomes" id="UP001497457"/>
    </source>
</evidence>
<dbReference type="GO" id="GO:0005634">
    <property type="term" value="C:nucleus"/>
    <property type="evidence" value="ECO:0007669"/>
    <property type="project" value="UniProtKB-SubCell"/>
</dbReference>
<dbReference type="InterPro" id="IPR046341">
    <property type="entry name" value="SET_dom_sf"/>
</dbReference>
<dbReference type="SUPFAM" id="SSF82199">
    <property type="entry name" value="SET domain"/>
    <property type="match status" value="1"/>
</dbReference>
<dbReference type="InterPro" id="IPR025787">
    <property type="entry name" value="Hist-Lys_N-MeTrfase_SET2_plant"/>
</dbReference>
<dbReference type="Gene3D" id="2.170.270.10">
    <property type="entry name" value="SET domain"/>
    <property type="match status" value="1"/>
</dbReference>
<dbReference type="PANTHER" id="PTHR22884">
    <property type="entry name" value="SET DOMAIN PROTEINS"/>
    <property type="match status" value="1"/>
</dbReference>
<sequence length="434" mass="49092">MITEKPSWIRHEGLQIFSIDIQPGSLRFATGGGDQKKADFTNSIEEVFCRLPLPYVNEDINIDSTITDFVAAIYKPPPYMFISRIDSACQEGCECRALLMSCSKNCCCSDLCTNRPFLKDKKITTVKTKQGGRGVIALEPLEKGDFVIEYVGEVIDDATYEKRIWDLRKRGEKNFYMCEISKDFTIDVTLKGNQSRFLNHSCEPNCELENWQVDGETRVGVFASRSIKAAEPLTYDFRTLRRHKDKSPSSFHPLDLICEAIGRCPQDVGARAQDVASVGEEQNNVNSLQSSENNMQKMVDLGGQVNDVDQQAQRSDEHVTKRPLTTSNRGIFKKHKAIAEMPCIEEIGSVHPESRMAQANVNKQEATQGKDYSISRCLDVLEAMDDVPDEMKILASDVFRDATNREMFLCYAPRLRGPWLKKELGRLHVSHRVN</sequence>
<evidence type="ECO:0000256" key="7">
    <source>
        <dbReference type="ARBA" id="ARBA00023242"/>
    </source>
</evidence>
<keyword evidence="7" id="KW-0539">Nucleus</keyword>
<accession>A0ABC9CKG7</accession>
<dbReference type="GO" id="GO:0005694">
    <property type="term" value="C:chromosome"/>
    <property type="evidence" value="ECO:0007669"/>
    <property type="project" value="UniProtKB-SubCell"/>
</dbReference>
<reference evidence="10" key="1">
    <citation type="submission" date="2024-06" db="EMBL/GenBank/DDBJ databases">
        <authorList>
            <person name="Ryan C."/>
        </authorList>
    </citation>
    <scope>NUCLEOTIDE SEQUENCE [LARGE SCALE GENOMIC DNA]</scope>
</reference>
<keyword evidence="6" id="KW-0949">S-adenosyl-L-methionine</keyword>
<dbReference type="SMART" id="SM00317">
    <property type="entry name" value="SET"/>
    <property type="match status" value="1"/>
</dbReference>
<reference evidence="9 10" key="2">
    <citation type="submission" date="2024-10" db="EMBL/GenBank/DDBJ databases">
        <authorList>
            <person name="Ryan C."/>
        </authorList>
    </citation>
    <scope>NUCLEOTIDE SEQUENCE [LARGE SCALE GENOMIC DNA]</scope>
</reference>
<proteinExistence type="predicted"/>
<dbReference type="Proteomes" id="UP001497457">
    <property type="component" value="Chromosome 3rd"/>
</dbReference>
<dbReference type="GO" id="GO:0008168">
    <property type="term" value="F:methyltransferase activity"/>
    <property type="evidence" value="ECO:0007669"/>
    <property type="project" value="UniProtKB-KW"/>
</dbReference>
<dbReference type="AlphaFoldDB" id="A0ABC9CKG7"/>
<evidence type="ECO:0000256" key="2">
    <source>
        <dbReference type="ARBA" id="ARBA00004286"/>
    </source>
</evidence>
<gene>
    <name evidence="9" type="ORF">URODEC1_LOCUS75685</name>
</gene>
<dbReference type="InterPro" id="IPR001214">
    <property type="entry name" value="SET_dom"/>
</dbReference>
<evidence type="ECO:0000256" key="1">
    <source>
        <dbReference type="ARBA" id="ARBA00004123"/>
    </source>
</evidence>